<name>A0A167HXV7_CALVF</name>
<reference evidence="2 3" key="1">
    <citation type="journal article" date="2016" name="Mol. Biol. Evol.">
        <title>Comparative Genomics of Early-Diverging Mushroom-Forming Fungi Provides Insights into the Origins of Lignocellulose Decay Capabilities.</title>
        <authorList>
            <person name="Nagy L.G."/>
            <person name="Riley R."/>
            <person name="Tritt A."/>
            <person name="Adam C."/>
            <person name="Daum C."/>
            <person name="Floudas D."/>
            <person name="Sun H."/>
            <person name="Yadav J.S."/>
            <person name="Pangilinan J."/>
            <person name="Larsson K.H."/>
            <person name="Matsuura K."/>
            <person name="Barry K."/>
            <person name="Labutti K."/>
            <person name="Kuo R."/>
            <person name="Ohm R.A."/>
            <person name="Bhattacharya S.S."/>
            <person name="Shirouzu T."/>
            <person name="Yoshinaga Y."/>
            <person name="Martin F.M."/>
            <person name="Grigoriev I.V."/>
            <person name="Hibbett D.S."/>
        </authorList>
    </citation>
    <scope>NUCLEOTIDE SEQUENCE [LARGE SCALE GENOMIC DNA]</scope>
    <source>
        <strain evidence="2 3">TUFC12733</strain>
    </source>
</reference>
<evidence type="ECO:0000313" key="3">
    <source>
        <dbReference type="Proteomes" id="UP000076738"/>
    </source>
</evidence>
<gene>
    <name evidence="2" type="ORF">CALVIDRAFT_567673</name>
</gene>
<dbReference type="OrthoDB" id="3362444at2759"/>
<sequence length="66" mass="7385">MFFLRSFNLLVLALLLIAILPILASPTPAHDLTNAERFRRGLPPNAPRRRFEASLADSARKARRSG</sequence>
<accession>A0A167HXV7</accession>
<keyword evidence="3" id="KW-1185">Reference proteome</keyword>
<evidence type="ECO:0000256" key="1">
    <source>
        <dbReference type="SAM" id="SignalP"/>
    </source>
</evidence>
<feature type="signal peptide" evidence="1">
    <location>
        <begin position="1"/>
        <end position="24"/>
    </location>
</feature>
<proteinExistence type="predicted"/>
<organism evidence="2 3">
    <name type="scientific">Calocera viscosa (strain TUFC12733)</name>
    <dbReference type="NCBI Taxonomy" id="1330018"/>
    <lineage>
        <taxon>Eukaryota</taxon>
        <taxon>Fungi</taxon>
        <taxon>Dikarya</taxon>
        <taxon>Basidiomycota</taxon>
        <taxon>Agaricomycotina</taxon>
        <taxon>Dacrymycetes</taxon>
        <taxon>Dacrymycetales</taxon>
        <taxon>Dacrymycetaceae</taxon>
        <taxon>Calocera</taxon>
    </lineage>
</organism>
<dbReference type="Proteomes" id="UP000076738">
    <property type="component" value="Unassembled WGS sequence"/>
</dbReference>
<feature type="chain" id="PRO_5007887910" evidence="1">
    <location>
        <begin position="25"/>
        <end position="66"/>
    </location>
</feature>
<dbReference type="AlphaFoldDB" id="A0A167HXV7"/>
<evidence type="ECO:0000313" key="2">
    <source>
        <dbReference type="EMBL" id="KZO92093.1"/>
    </source>
</evidence>
<dbReference type="EMBL" id="KV417314">
    <property type="protein sequence ID" value="KZO92093.1"/>
    <property type="molecule type" value="Genomic_DNA"/>
</dbReference>
<keyword evidence="1" id="KW-0732">Signal</keyword>
<protein>
    <submittedName>
        <fullName evidence="2">Uncharacterized protein</fullName>
    </submittedName>
</protein>